<dbReference type="PROSITE" id="PS51112">
    <property type="entry name" value="AMMECR1"/>
    <property type="match status" value="1"/>
</dbReference>
<dbReference type="NCBIfam" id="TIGR00296">
    <property type="entry name" value="TIGR00296 family protein"/>
    <property type="match status" value="1"/>
</dbReference>
<evidence type="ECO:0000256" key="2">
    <source>
        <dbReference type="HAMAP-Rule" id="MF_00055"/>
    </source>
</evidence>
<dbReference type="Proteomes" id="UP001209229">
    <property type="component" value="Unassembled WGS sequence"/>
</dbReference>
<dbReference type="Gene3D" id="3.40.830.10">
    <property type="entry name" value="LigB-like"/>
    <property type="match status" value="1"/>
</dbReference>
<dbReference type="AlphaFoldDB" id="A0AAE3M5Q7"/>
<dbReference type="EMBL" id="JAPDPJ010000029">
    <property type="protein sequence ID" value="MCW3787392.1"/>
    <property type="molecule type" value="Genomic_DNA"/>
</dbReference>
<sequence length="467" mass="52740">MNCVDREPVVAGSFYDSNSNNLKSQLNELFSDFKETKENISALIVPHAGYVYSGKIAARAYAMLNPDTDYENIFIIGSSHHVSLYGASIYNLGHYKTPLGLVPVNLNLANKIIQSSKYFEYNRGAHADEHTLEVQLPFLQYQLKSIKQIVPIIVGTHNPDILKEIAKILQPYFNSSNLFVISTDLSHYPTDKNARIVDARTVDAICSNQTQKLMQVLEENKELNILNLYTSLCGWSSVLTLMYLTQGNDNISYEKVLYGNSGEVMSHDTSRVVGYQSIVVTRNEQKSMEEISEKHKKQLLKEARSAIVDYIDHDDDLDSHETPQELLNFNSAFVSVYVSGDLRGCIGQFDADIGLVDLVRRNAVSAAFDDNRFLPVEVEELDDLNIEISVLTPKKKITNIDEIVLGKHGVFIQKGWNRGTFLPQVAEKTNWNIEDFMGHLARDKAHIGWDGWKDADIFIFEAIIFSE</sequence>
<dbReference type="HAMAP" id="MF_00055">
    <property type="entry name" value="MEMO1"/>
    <property type="match status" value="1"/>
</dbReference>
<accession>A0AAE3M5Q7</accession>
<dbReference type="NCBIfam" id="TIGR04336">
    <property type="entry name" value="AmmeMemoSam_B"/>
    <property type="match status" value="1"/>
</dbReference>
<dbReference type="Pfam" id="PF01875">
    <property type="entry name" value="Memo"/>
    <property type="match status" value="1"/>
</dbReference>
<dbReference type="SUPFAM" id="SSF143447">
    <property type="entry name" value="AMMECR1-like"/>
    <property type="match status" value="1"/>
</dbReference>
<comment type="similarity">
    <text evidence="1 2">Belongs to the MEMO1 family.</text>
</comment>
<dbReference type="InterPro" id="IPR036071">
    <property type="entry name" value="AMMECR1_dom_sf"/>
</dbReference>
<dbReference type="PANTHER" id="PTHR11060:SF0">
    <property type="entry name" value="PROTEIN MEMO1"/>
    <property type="match status" value="1"/>
</dbReference>
<gene>
    <name evidence="4" type="primary">amrB</name>
    <name evidence="4" type="ORF">OM075_13010</name>
</gene>
<name>A0AAE3M5Q7_9BACT</name>
<dbReference type="InterPro" id="IPR023473">
    <property type="entry name" value="AMMECR1"/>
</dbReference>
<comment type="caution">
    <text evidence="4">The sequence shown here is derived from an EMBL/GenBank/DDBJ whole genome shotgun (WGS) entry which is preliminary data.</text>
</comment>
<dbReference type="RefSeq" id="WP_301190957.1">
    <property type="nucleotide sequence ID" value="NZ_JAPDPJ010000029.1"/>
</dbReference>
<dbReference type="Pfam" id="PF01871">
    <property type="entry name" value="AMMECR1"/>
    <property type="match status" value="1"/>
</dbReference>
<evidence type="ECO:0000313" key="4">
    <source>
        <dbReference type="EMBL" id="MCW3787392.1"/>
    </source>
</evidence>
<dbReference type="InterPro" id="IPR002733">
    <property type="entry name" value="AMMECR1_domain"/>
</dbReference>
<dbReference type="NCBIfam" id="TIGR04335">
    <property type="entry name" value="AmmeMemoSam_A"/>
    <property type="match status" value="1"/>
</dbReference>
<reference evidence="4" key="1">
    <citation type="submission" date="2022-10" db="EMBL/GenBank/DDBJ databases">
        <authorList>
            <person name="Yu W.X."/>
        </authorList>
    </citation>
    <scope>NUCLEOTIDE SEQUENCE</scope>
    <source>
        <strain evidence="4">AAT</strain>
    </source>
</reference>
<dbReference type="CDD" id="cd07361">
    <property type="entry name" value="MEMO_like"/>
    <property type="match status" value="1"/>
</dbReference>
<keyword evidence="5" id="KW-1185">Reference proteome</keyword>
<dbReference type="InterPro" id="IPR027623">
    <property type="entry name" value="AmmeMemoSam_A"/>
</dbReference>
<protein>
    <recommendedName>
        <fullName evidence="2">MEMO1 family protein OM075_13010</fullName>
    </recommendedName>
</protein>
<dbReference type="PANTHER" id="PTHR11060">
    <property type="entry name" value="PROTEIN MEMO1"/>
    <property type="match status" value="1"/>
</dbReference>
<evidence type="ECO:0000313" key="5">
    <source>
        <dbReference type="Proteomes" id="UP001209229"/>
    </source>
</evidence>
<proteinExistence type="inferred from homology"/>
<dbReference type="Gene3D" id="3.30.700.20">
    <property type="entry name" value="Hypothetical protein ph0010, domain 1"/>
    <property type="match status" value="1"/>
</dbReference>
<evidence type="ECO:0000256" key="1">
    <source>
        <dbReference type="ARBA" id="ARBA00006315"/>
    </source>
</evidence>
<dbReference type="InterPro" id="IPR002737">
    <property type="entry name" value="MEMO1_fam"/>
</dbReference>
<evidence type="ECO:0000259" key="3">
    <source>
        <dbReference type="PROSITE" id="PS51112"/>
    </source>
</evidence>
<organism evidence="4 5">
    <name type="scientific">Plebeiibacterium sediminum</name>
    <dbReference type="NCBI Taxonomy" id="2992112"/>
    <lineage>
        <taxon>Bacteria</taxon>
        <taxon>Pseudomonadati</taxon>
        <taxon>Bacteroidota</taxon>
        <taxon>Bacteroidia</taxon>
        <taxon>Marinilabiliales</taxon>
        <taxon>Marinilabiliaceae</taxon>
        <taxon>Plebeiibacterium</taxon>
    </lineage>
</organism>
<feature type="domain" description="AMMECR1" evidence="3">
    <location>
        <begin position="294"/>
        <end position="467"/>
    </location>
</feature>
<dbReference type="InterPro" id="IPR027485">
    <property type="entry name" value="AMMECR1_N"/>
</dbReference>
<dbReference type="Gene3D" id="3.30.1490.150">
    <property type="entry name" value="Hypothetical protein ph0010, domain 2"/>
    <property type="match status" value="1"/>
</dbReference>